<evidence type="ECO:0000259" key="3">
    <source>
        <dbReference type="PROSITE" id="PS51186"/>
    </source>
</evidence>
<dbReference type="InterPro" id="IPR000182">
    <property type="entry name" value="GNAT_dom"/>
</dbReference>
<keyword evidence="2" id="KW-0012">Acyltransferase</keyword>
<dbReference type="PANTHER" id="PTHR10545">
    <property type="entry name" value="DIAMINE N-ACETYLTRANSFERASE"/>
    <property type="match status" value="1"/>
</dbReference>
<feature type="domain" description="N-acetyltransferase" evidence="3">
    <location>
        <begin position="4"/>
        <end position="162"/>
    </location>
</feature>
<protein>
    <recommendedName>
        <fullName evidence="3">N-acetyltransferase domain-containing protein</fullName>
    </recommendedName>
</protein>
<dbReference type="PROSITE" id="PS51186">
    <property type="entry name" value="GNAT"/>
    <property type="match status" value="1"/>
</dbReference>
<dbReference type="Gene3D" id="3.40.630.30">
    <property type="match status" value="1"/>
</dbReference>
<evidence type="ECO:0000256" key="1">
    <source>
        <dbReference type="ARBA" id="ARBA00022679"/>
    </source>
</evidence>
<keyword evidence="5" id="KW-1185">Reference proteome</keyword>
<dbReference type="Proteomes" id="UP000249299">
    <property type="component" value="Unassembled WGS sequence"/>
</dbReference>
<dbReference type="PANTHER" id="PTHR10545:SF29">
    <property type="entry name" value="GH14572P-RELATED"/>
    <property type="match status" value="1"/>
</dbReference>
<dbReference type="GO" id="GO:0008080">
    <property type="term" value="F:N-acetyltransferase activity"/>
    <property type="evidence" value="ECO:0007669"/>
    <property type="project" value="TreeGrafter"/>
</dbReference>
<dbReference type="RefSeq" id="WP_111434961.1">
    <property type="nucleotide sequence ID" value="NZ_JACIGG010000019.1"/>
</dbReference>
<gene>
    <name evidence="4" type="ORF">CH339_13845</name>
</gene>
<evidence type="ECO:0000313" key="4">
    <source>
        <dbReference type="EMBL" id="RAI26544.1"/>
    </source>
</evidence>
<proteinExistence type="predicted"/>
<dbReference type="EMBL" id="NPEV01000029">
    <property type="protein sequence ID" value="RAI26544.1"/>
    <property type="molecule type" value="Genomic_DNA"/>
</dbReference>
<dbReference type="InterPro" id="IPR051016">
    <property type="entry name" value="Diverse_Substrate_AcTransf"/>
</dbReference>
<dbReference type="OrthoDB" id="9805924at2"/>
<dbReference type="Pfam" id="PF00583">
    <property type="entry name" value="Acetyltransf_1"/>
    <property type="match status" value="1"/>
</dbReference>
<evidence type="ECO:0000256" key="2">
    <source>
        <dbReference type="ARBA" id="ARBA00023315"/>
    </source>
</evidence>
<dbReference type="CDD" id="cd04301">
    <property type="entry name" value="NAT_SF"/>
    <property type="match status" value="1"/>
</dbReference>
<name>A0A327JMI3_9HYPH</name>
<organism evidence="4 5">
    <name type="scientific">Rhodobium orientis</name>
    <dbReference type="NCBI Taxonomy" id="34017"/>
    <lineage>
        <taxon>Bacteria</taxon>
        <taxon>Pseudomonadati</taxon>
        <taxon>Pseudomonadota</taxon>
        <taxon>Alphaproteobacteria</taxon>
        <taxon>Hyphomicrobiales</taxon>
        <taxon>Rhodobiaceae</taxon>
        <taxon>Rhodobium</taxon>
    </lineage>
</organism>
<dbReference type="SUPFAM" id="SSF55729">
    <property type="entry name" value="Acyl-CoA N-acyltransferases (Nat)"/>
    <property type="match status" value="1"/>
</dbReference>
<dbReference type="InterPro" id="IPR016181">
    <property type="entry name" value="Acyl_CoA_acyltransferase"/>
</dbReference>
<accession>A0A327JMI3</accession>
<dbReference type="AlphaFoldDB" id="A0A327JMI3"/>
<keyword evidence="1" id="KW-0808">Transferase</keyword>
<evidence type="ECO:0000313" key="5">
    <source>
        <dbReference type="Proteomes" id="UP000249299"/>
    </source>
</evidence>
<comment type="caution">
    <text evidence="4">The sequence shown here is derived from an EMBL/GenBank/DDBJ whole genome shotgun (WGS) entry which is preliminary data.</text>
</comment>
<sequence>MTDIAIRLATDGDADKIQSMLARLAVDLGETTTFASSTDILRRHGFGETPLFHCLIAERDGIAVGLALFFPEFSTLRGMPGIYLQDLWIDGALRNSGLGKRLLAEAARHGEARWQAGYMKLTVHLDNPRAERFYRRHGFANGGHDQTLVLEGPDFGRMSDPQ</sequence>
<reference evidence="4 5" key="1">
    <citation type="submission" date="2017-07" db="EMBL/GenBank/DDBJ databases">
        <title>Draft Genome Sequences of Select Purple Nonsulfur Bacteria.</title>
        <authorList>
            <person name="Lasarre B."/>
            <person name="Mckinlay J.B."/>
        </authorList>
    </citation>
    <scope>NUCLEOTIDE SEQUENCE [LARGE SCALE GENOMIC DNA]</scope>
    <source>
        <strain evidence="4 5">DSM 11290</strain>
    </source>
</reference>